<dbReference type="Gene3D" id="3.40.30.10">
    <property type="entry name" value="Glutaredoxin"/>
    <property type="match status" value="1"/>
</dbReference>
<organism evidence="2">
    <name type="scientific">hydrothermal vent metagenome</name>
    <dbReference type="NCBI Taxonomy" id="652676"/>
    <lineage>
        <taxon>unclassified sequences</taxon>
        <taxon>metagenomes</taxon>
        <taxon>ecological metagenomes</taxon>
    </lineage>
</organism>
<dbReference type="CDD" id="cd00570">
    <property type="entry name" value="GST_N_family"/>
    <property type="match status" value="1"/>
</dbReference>
<dbReference type="InterPro" id="IPR004045">
    <property type="entry name" value="Glutathione_S-Trfase_N"/>
</dbReference>
<gene>
    <name evidence="2" type="ORF">MGWOODY_Tha1169</name>
</gene>
<evidence type="ECO:0000313" key="2">
    <source>
        <dbReference type="EMBL" id="CUS40690.1"/>
    </source>
</evidence>
<dbReference type="EMBL" id="CZQC01000022">
    <property type="protein sequence ID" value="CUS40690.1"/>
    <property type="molecule type" value="Genomic_DNA"/>
</dbReference>
<dbReference type="InterPro" id="IPR036249">
    <property type="entry name" value="Thioredoxin-like_sf"/>
</dbReference>
<reference evidence="2" key="1">
    <citation type="submission" date="2015-10" db="EMBL/GenBank/DDBJ databases">
        <authorList>
            <person name="Gilbert D.G."/>
        </authorList>
    </citation>
    <scope>NUCLEOTIDE SEQUENCE</scope>
</reference>
<dbReference type="Pfam" id="PF13417">
    <property type="entry name" value="GST_N_3"/>
    <property type="match status" value="1"/>
</dbReference>
<feature type="domain" description="GST N-terminal" evidence="1">
    <location>
        <begin position="45"/>
        <end position="120"/>
    </location>
</feature>
<dbReference type="PROSITE" id="PS51354">
    <property type="entry name" value="GLUTAREDOXIN_2"/>
    <property type="match status" value="1"/>
</dbReference>
<evidence type="ECO:0000259" key="1">
    <source>
        <dbReference type="Pfam" id="PF13417"/>
    </source>
</evidence>
<dbReference type="AlphaFoldDB" id="A0A160T974"/>
<sequence length="125" mass="14377">MLLKVLRNGLGLIFVFVSWLTNPKPMKRSEADQAAVQAKAKDLALYQLYACPFCLKTRRAMHRLNVDIERRDIKHLQNREALETQGGRVKVPCLRIGEGENAQWLYESSDIIQYLDGLFSKQKSI</sequence>
<accession>A0A160T974</accession>
<name>A0A160T974_9ZZZZ</name>
<proteinExistence type="predicted"/>
<protein>
    <submittedName>
        <fullName evidence="2">Glutaredoxin</fullName>
    </submittedName>
</protein>
<dbReference type="SUPFAM" id="SSF52833">
    <property type="entry name" value="Thioredoxin-like"/>
    <property type="match status" value="1"/>
</dbReference>